<dbReference type="GO" id="GO:0003677">
    <property type="term" value="F:DNA binding"/>
    <property type="evidence" value="ECO:0007669"/>
    <property type="project" value="InterPro"/>
</dbReference>
<organism evidence="4 5">
    <name type="scientific">Parafrankia irregularis</name>
    <dbReference type="NCBI Taxonomy" id="795642"/>
    <lineage>
        <taxon>Bacteria</taxon>
        <taxon>Bacillati</taxon>
        <taxon>Actinomycetota</taxon>
        <taxon>Actinomycetes</taxon>
        <taxon>Frankiales</taxon>
        <taxon>Frankiaceae</taxon>
        <taxon>Parafrankia</taxon>
    </lineage>
</organism>
<feature type="region of interest" description="Disordered" evidence="2">
    <location>
        <begin position="349"/>
        <end position="371"/>
    </location>
</feature>
<keyword evidence="1" id="KW-0233">DNA recombination</keyword>
<dbReference type="PANTHER" id="PTHR30349:SF64">
    <property type="entry name" value="PROPHAGE INTEGRASE INTD-RELATED"/>
    <property type="match status" value="1"/>
</dbReference>
<proteinExistence type="predicted"/>
<sequence>MTPNPGPRELSYDVRLWRTRKTQRAKYTAYRVRWEVAGQEKGASFTTSGLASSFRSKLVTAAREGVAFDVATGWPVTMDAEYARKQAGKGGTEAASGELAPEVDTWYSHATEFVDSMWAAAAPGHRKNTAEALAHITLAFVRQDAPGRPASGLLRKALYTWTFDARSRLPVAPKRGVDPTPPKPPQSIADAVAWLERNTIPLAVLGETENELVRRGLDLISRKIDGRPAAPATIARKRSAFYSCLEYAVERKRLPFNPVDQIKRRPVRNSGGVVDRRVVCNHDQARRLLAAITQQGKTGPRLTAFFACMYYSGLRPEECNDLALADIVLPPADDEWGWFILDGADPETGARWTDSGKREPRELKHRAKGDTRRVPIPPPLVACLRAHLAAYPPGQDGKVFRSPRGGPVRSNTYGRIWKAGREAALSPAQVASPLAATPYDLRHACVSTWLNGMVQGSQVAEWAGHSVAVLYRVYAKCIDGDVDTQLRRIEIALGIVQADGSGGGTGAEAVPRMCRDSPDTARRHRTPERGRPMIREVHNRCKQRETAVRPGRCGRGDLNPHALGRQILSLLRLPFRHSRVRPD</sequence>
<dbReference type="InterPro" id="IPR013762">
    <property type="entry name" value="Integrase-like_cat_sf"/>
</dbReference>
<dbReference type="Gene3D" id="1.10.443.10">
    <property type="entry name" value="Intergrase catalytic core"/>
    <property type="match status" value="1"/>
</dbReference>
<dbReference type="GO" id="GO:0006310">
    <property type="term" value="P:DNA recombination"/>
    <property type="evidence" value="ECO:0007669"/>
    <property type="project" value="UniProtKB-KW"/>
</dbReference>
<dbReference type="AlphaFoldDB" id="A0A0S4QRX4"/>
<dbReference type="CDD" id="cd00397">
    <property type="entry name" value="DNA_BRE_C"/>
    <property type="match status" value="1"/>
</dbReference>
<evidence type="ECO:0000313" key="5">
    <source>
        <dbReference type="Proteomes" id="UP000198802"/>
    </source>
</evidence>
<evidence type="ECO:0000256" key="1">
    <source>
        <dbReference type="ARBA" id="ARBA00023172"/>
    </source>
</evidence>
<protein>
    <submittedName>
        <fullName evidence="4">Site-specific recombinase XerD</fullName>
    </submittedName>
</protein>
<evidence type="ECO:0000256" key="2">
    <source>
        <dbReference type="SAM" id="MobiDB-lite"/>
    </source>
</evidence>
<dbReference type="PROSITE" id="PS51898">
    <property type="entry name" value="TYR_RECOMBINASE"/>
    <property type="match status" value="1"/>
</dbReference>
<accession>A0A0S4QRX4</accession>
<feature type="domain" description="Tyr recombinase" evidence="3">
    <location>
        <begin position="275"/>
        <end position="488"/>
    </location>
</feature>
<feature type="compositionally biased region" description="Basic and acidic residues" evidence="2">
    <location>
        <begin position="354"/>
        <end position="371"/>
    </location>
</feature>
<dbReference type="EMBL" id="FAOZ01000015">
    <property type="protein sequence ID" value="CUU57822.1"/>
    <property type="molecule type" value="Genomic_DNA"/>
</dbReference>
<dbReference type="InterPro" id="IPR050090">
    <property type="entry name" value="Tyrosine_recombinase_XerCD"/>
</dbReference>
<dbReference type="PANTHER" id="PTHR30349">
    <property type="entry name" value="PHAGE INTEGRASE-RELATED"/>
    <property type="match status" value="1"/>
</dbReference>
<dbReference type="InterPro" id="IPR011010">
    <property type="entry name" value="DNA_brk_join_enz"/>
</dbReference>
<evidence type="ECO:0000259" key="3">
    <source>
        <dbReference type="PROSITE" id="PS51898"/>
    </source>
</evidence>
<feature type="region of interest" description="Disordered" evidence="2">
    <location>
        <begin position="502"/>
        <end position="527"/>
    </location>
</feature>
<dbReference type="GO" id="GO:0015074">
    <property type="term" value="P:DNA integration"/>
    <property type="evidence" value="ECO:0007669"/>
    <property type="project" value="InterPro"/>
</dbReference>
<keyword evidence="5" id="KW-1185">Reference proteome</keyword>
<dbReference type="SUPFAM" id="SSF56349">
    <property type="entry name" value="DNA breaking-rejoining enzymes"/>
    <property type="match status" value="1"/>
</dbReference>
<dbReference type="InterPro" id="IPR002104">
    <property type="entry name" value="Integrase_catalytic"/>
</dbReference>
<gene>
    <name evidence="4" type="ORF">Ga0074812_11523</name>
</gene>
<evidence type="ECO:0000313" key="4">
    <source>
        <dbReference type="EMBL" id="CUU57822.1"/>
    </source>
</evidence>
<dbReference type="Proteomes" id="UP000198802">
    <property type="component" value="Unassembled WGS sequence"/>
</dbReference>
<name>A0A0S4QRX4_9ACTN</name>
<reference evidence="5" key="1">
    <citation type="submission" date="2015-11" db="EMBL/GenBank/DDBJ databases">
        <authorList>
            <person name="Varghese N."/>
        </authorList>
    </citation>
    <scope>NUCLEOTIDE SEQUENCE [LARGE SCALE GENOMIC DNA]</scope>
    <source>
        <strain evidence="5">DSM 45899</strain>
    </source>
</reference>
<feature type="compositionally biased region" description="Basic and acidic residues" evidence="2">
    <location>
        <begin position="513"/>
        <end position="527"/>
    </location>
</feature>